<keyword evidence="3" id="KW-1185">Reference proteome</keyword>
<organism evidence="2 3">
    <name type="scientific">Colletotrichum melonis</name>
    <dbReference type="NCBI Taxonomy" id="1209925"/>
    <lineage>
        <taxon>Eukaryota</taxon>
        <taxon>Fungi</taxon>
        <taxon>Dikarya</taxon>
        <taxon>Ascomycota</taxon>
        <taxon>Pezizomycotina</taxon>
        <taxon>Sordariomycetes</taxon>
        <taxon>Hypocreomycetidae</taxon>
        <taxon>Glomerellales</taxon>
        <taxon>Glomerellaceae</taxon>
        <taxon>Colletotrichum</taxon>
        <taxon>Colletotrichum acutatum species complex</taxon>
    </lineage>
</organism>
<reference evidence="2 3" key="1">
    <citation type="submission" date="2016-10" db="EMBL/GenBank/DDBJ databases">
        <title>The genome sequence of Colletotrichum fioriniae PJ7.</title>
        <authorList>
            <person name="Baroncelli R."/>
        </authorList>
    </citation>
    <scope>NUCLEOTIDE SEQUENCE [LARGE SCALE GENOMIC DNA]</scope>
    <source>
        <strain evidence="2">Col 31</strain>
    </source>
</reference>
<gene>
    <name evidence="2" type="ORF">CMEL01_00036</name>
</gene>
<evidence type="ECO:0000313" key="3">
    <source>
        <dbReference type="Proteomes" id="UP001239795"/>
    </source>
</evidence>
<dbReference type="AlphaFoldDB" id="A0AAI9Y0X8"/>
<dbReference type="Proteomes" id="UP001239795">
    <property type="component" value="Unassembled WGS sequence"/>
</dbReference>
<dbReference type="EMBL" id="MLGG01000001">
    <property type="protein sequence ID" value="KAK1468269.1"/>
    <property type="molecule type" value="Genomic_DNA"/>
</dbReference>
<proteinExistence type="predicted"/>
<comment type="caution">
    <text evidence="2">The sequence shown here is derived from an EMBL/GenBank/DDBJ whole genome shotgun (WGS) entry which is preliminary data.</text>
</comment>
<feature type="compositionally biased region" description="Basic and acidic residues" evidence="1">
    <location>
        <begin position="1"/>
        <end position="21"/>
    </location>
</feature>
<evidence type="ECO:0000313" key="2">
    <source>
        <dbReference type="EMBL" id="KAK1468269.1"/>
    </source>
</evidence>
<accession>A0AAI9Y0X8</accession>
<sequence length="129" mass="13408">MRNGRRQDKAMQKEMVPQHDIESDDDVGALHGHQRQRYQKQQTVSILHSVATFRPPGRPQIQAKLYFSPAAAESPLHDGAGNGDAAALVSVALDALRLAARGLGGLDDAVDDGSGGAAGAVAVDKAGGS</sequence>
<feature type="region of interest" description="Disordered" evidence="1">
    <location>
        <begin position="1"/>
        <end position="32"/>
    </location>
</feature>
<name>A0AAI9Y0X8_9PEZI</name>
<protein>
    <submittedName>
        <fullName evidence="2">Uncharacterized protein</fullName>
    </submittedName>
</protein>
<evidence type="ECO:0000256" key="1">
    <source>
        <dbReference type="SAM" id="MobiDB-lite"/>
    </source>
</evidence>